<evidence type="ECO:0000256" key="8">
    <source>
        <dbReference type="SAM" id="Phobius"/>
    </source>
</evidence>
<name>A0A398CBT8_9BACL</name>
<sequence length="387" mass="42201">MNSWHIAMNLVRRTLGQKRGIWVYLVIPVATLTILIALIGGGGPEPARIAYVNEDQGSLGGHLVRELERVQGYSLKEIGSEAELKKNQIDQKAAASFVIPANFTEQMLNGQVPSIEAYELNISEASVTLKLRIDSAARQTAQTVRTVIASGVQGEAAVREAVERVAAQAEKHQVQPKVTDFDLYVDPNMSVIIGFTLMFLMGLINTTVSSVMEDRRLRTMARMFAAPVRAFEIAIGNALGSFLVGTLQVLLVLVFTRSIVGFDYHLPFLAHFLIMEFFVLACMGIASAVGGALRNSNAAGMLNGVIITPTCMLGGCFWPISFMPDWMQKIANFMPQKWVIEAIDRLAAGESLTDVWLPFGVLALFAVVLISFGSVILQPNKAEVNTV</sequence>
<evidence type="ECO:0000256" key="5">
    <source>
        <dbReference type="ARBA" id="ARBA00022692"/>
    </source>
</evidence>
<evidence type="ECO:0000256" key="1">
    <source>
        <dbReference type="ARBA" id="ARBA00004651"/>
    </source>
</evidence>
<comment type="similarity">
    <text evidence="2">Belongs to the ABC-2 integral membrane protein family.</text>
</comment>
<accession>A0A398CBT8</accession>
<feature type="transmembrane region" description="Helical" evidence="8">
    <location>
        <begin position="268"/>
        <end position="289"/>
    </location>
</feature>
<keyword evidence="6 8" id="KW-1133">Transmembrane helix</keyword>
<reference evidence="10 11" key="1">
    <citation type="submission" date="2018-09" db="EMBL/GenBank/DDBJ databases">
        <title>Cohnella cavernae sp. nov., isolated from a karst cave.</title>
        <authorList>
            <person name="Zhu H."/>
        </authorList>
    </citation>
    <scope>NUCLEOTIDE SEQUENCE [LARGE SCALE GENOMIC DNA]</scope>
    <source>
        <strain evidence="10 11">K2E09-144</strain>
    </source>
</reference>
<feature type="domain" description="ABC transmembrane type-2" evidence="9">
    <location>
        <begin position="155"/>
        <end position="380"/>
    </location>
</feature>
<comment type="subcellular location">
    <subcellularLocation>
        <location evidence="1">Cell membrane</location>
        <topology evidence="1">Multi-pass membrane protein</topology>
    </subcellularLocation>
</comment>
<proteinExistence type="inferred from homology"/>
<feature type="transmembrane region" description="Helical" evidence="8">
    <location>
        <begin position="355"/>
        <end position="377"/>
    </location>
</feature>
<organism evidence="10 11">
    <name type="scientific">Cohnella faecalis</name>
    <dbReference type="NCBI Taxonomy" id="2315694"/>
    <lineage>
        <taxon>Bacteria</taxon>
        <taxon>Bacillati</taxon>
        <taxon>Bacillota</taxon>
        <taxon>Bacilli</taxon>
        <taxon>Bacillales</taxon>
        <taxon>Paenibacillaceae</taxon>
        <taxon>Cohnella</taxon>
    </lineage>
</organism>
<dbReference type="Proteomes" id="UP000266340">
    <property type="component" value="Unassembled WGS sequence"/>
</dbReference>
<dbReference type="Gene3D" id="3.40.1710.10">
    <property type="entry name" value="abc type-2 transporter like domain"/>
    <property type="match status" value="1"/>
</dbReference>
<dbReference type="PANTHER" id="PTHR30294">
    <property type="entry name" value="MEMBRANE COMPONENT OF ABC TRANSPORTER YHHJ-RELATED"/>
    <property type="match status" value="1"/>
</dbReference>
<dbReference type="Pfam" id="PF12698">
    <property type="entry name" value="ABC2_membrane_3"/>
    <property type="match status" value="1"/>
</dbReference>
<evidence type="ECO:0000256" key="2">
    <source>
        <dbReference type="ARBA" id="ARBA00007783"/>
    </source>
</evidence>
<evidence type="ECO:0000256" key="4">
    <source>
        <dbReference type="ARBA" id="ARBA00022475"/>
    </source>
</evidence>
<comment type="caution">
    <text evidence="10">The sequence shown here is derived from an EMBL/GenBank/DDBJ whole genome shotgun (WGS) entry which is preliminary data.</text>
</comment>
<dbReference type="RefSeq" id="WP_119152694.1">
    <property type="nucleotide sequence ID" value="NZ_JBHSOV010000008.1"/>
</dbReference>
<keyword evidence="11" id="KW-1185">Reference proteome</keyword>
<feature type="transmembrane region" description="Helical" evidence="8">
    <location>
        <begin position="233"/>
        <end position="256"/>
    </location>
</feature>
<feature type="transmembrane region" description="Helical" evidence="8">
    <location>
        <begin position="21"/>
        <end position="41"/>
    </location>
</feature>
<dbReference type="OrthoDB" id="266913at2"/>
<gene>
    <name evidence="10" type="ORF">D3H35_29845</name>
</gene>
<dbReference type="InterPro" id="IPR051449">
    <property type="entry name" value="ABC-2_transporter_component"/>
</dbReference>
<dbReference type="AlphaFoldDB" id="A0A398CBT8"/>
<dbReference type="GO" id="GO:0140359">
    <property type="term" value="F:ABC-type transporter activity"/>
    <property type="evidence" value="ECO:0007669"/>
    <property type="project" value="InterPro"/>
</dbReference>
<dbReference type="PANTHER" id="PTHR30294:SF45">
    <property type="entry name" value="LINEARMYCIN RESISTANCE PERMEASE PROTEIN LNRN"/>
    <property type="match status" value="1"/>
</dbReference>
<evidence type="ECO:0000256" key="7">
    <source>
        <dbReference type="ARBA" id="ARBA00023136"/>
    </source>
</evidence>
<feature type="transmembrane region" description="Helical" evidence="8">
    <location>
        <begin position="191"/>
        <end position="212"/>
    </location>
</feature>
<dbReference type="EMBL" id="QXJM01000063">
    <property type="protein sequence ID" value="RIE00240.1"/>
    <property type="molecule type" value="Genomic_DNA"/>
</dbReference>
<keyword evidence="3" id="KW-0813">Transport</keyword>
<evidence type="ECO:0000313" key="10">
    <source>
        <dbReference type="EMBL" id="RIE00240.1"/>
    </source>
</evidence>
<dbReference type="PROSITE" id="PS51012">
    <property type="entry name" value="ABC_TM2"/>
    <property type="match status" value="1"/>
</dbReference>
<evidence type="ECO:0000313" key="11">
    <source>
        <dbReference type="Proteomes" id="UP000266340"/>
    </source>
</evidence>
<dbReference type="InterPro" id="IPR047817">
    <property type="entry name" value="ABC2_TM_bact-type"/>
</dbReference>
<feature type="transmembrane region" description="Helical" evidence="8">
    <location>
        <begin position="301"/>
        <end position="320"/>
    </location>
</feature>
<evidence type="ECO:0000256" key="6">
    <source>
        <dbReference type="ARBA" id="ARBA00022989"/>
    </source>
</evidence>
<dbReference type="InterPro" id="IPR013525">
    <property type="entry name" value="ABC2_TM"/>
</dbReference>
<keyword evidence="5 8" id="KW-0812">Transmembrane</keyword>
<keyword evidence="7 8" id="KW-0472">Membrane</keyword>
<keyword evidence="4" id="KW-1003">Cell membrane</keyword>
<protein>
    <submittedName>
        <fullName evidence="10">ABC transporter permease</fullName>
    </submittedName>
</protein>
<dbReference type="GO" id="GO:0005886">
    <property type="term" value="C:plasma membrane"/>
    <property type="evidence" value="ECO:0007669"/>
    <property type="project" value="UniProtKB-SubCell"/>
</dbReference>
<evidence type="ECO:0000256" key="3">
    <source>
        <dbReference type="ARBA" id="ARBA00022448"/>
    </source>
</evidence>
<evidence type="ECO:0000259" key="9">
    <source>
        <dbReference type="PROSITE" id="PS51012"/>
    </source>
</evidence>